<dbReference type="InterPro" id="IPR048501">
    <property type="entry name" value="Legum_prodom"/>
</dbReference>
<keyword evidence="2" id="KW-1185">Reference proteome</keyword>
<evidence type="ECO:0000313" key="3">
    <source>
        <dbReference type="RefSeq" id="XP_009778553.1"/>
    </source>
</evidence>
<evidence type="ECO:0000313" key="2">
    <source>
        <dbReference type="Proteomes" id="UP000189701"/>
    </source>
</evidence>
<gene>
    <name evidence="3" type="primary">LOC104227885</name>
</gene>
<feature type="domain" description="Legumain prodomain" evidence="1">
    <location>
        <begin position="1"/>
        <end position="28"/>
    </location>
</feature>
<dbReference type="Gene3D" id="1.10.132.130">
    <property type="match status" value="1"/>
</dbReference>
<sequence length="45" mass="4955">MKHMRSIANICNVGIKMEQMVEASAQACPSFPSNTWSSLHRGFSA</sequence>
<dbReference type="AlphaFoldDB" id="A0A1U7WIT0"/>
<dbReference type="RefSeq" id="XP_009778553.1">
    <property type="nucleotide sequence ID" value="XM_009780251.1"/>
</dbReference>
<dbReference type="Proteomes" id="UP000189701">
    <property type="component" value="Unplaced"/>
</dbReference>
<organism evidence="2 3">
    <name type="scientific">Nicotiana sylvestris</name>
    <name type="common">Wood tobacco</name>
    <name type="synonym">South American tobacco</name>
    <dbReference type="NCBI Taxonomy" id="4096"/>
    <lineage>
        <taxon>Eukaryota</taxon>
        <taxon>Viridiplantae</taxon>
        <taxon>Streptophyta</taxon>
        <taxon>Embryophyta</taxon>
        <taxon>Tracheophyta</taxon>
        <taxon>Spermatophyta</taxon>
        <taxon>Magnoliopsida</taxon>
        <taxon>eudicotyledons</taxon>
        <taxon>Gunneridae</taxon>
        <taxon>Pentapetalae</taxon>
        <taxon>asterids</taxon>
        <taxon>lamiids</taxon>
        <taxon>Solanales</taxon>
        <taxon>Solanaceae</taxon>
        <taxon>Nicotianoideae</taxon>
        <taxon>Nicotianeae</taxon>
        <taxon>Nicotiana</taxon>
    </lineage>
</organism>
<reference evidence="2" key="1">
    <citation type="journal article" date="2013" name="Genome Biol.">
        <title>Reference genomes and transcriptomes of Nicotiana sylvestris and Nicotiana tomentosiformis.</title>
        <authorList>
            <person name="Sierro N."/>
            <person name="Battey J.N."/>
            <person name="Ouadi S."/>
            <person name="Bovet L."/>
            <person name="Goepfert S."/>
            <person name="Bakaher N."/>
            <person name="Peitsch M.C."/>
            <person name="Ivanov N.V."/>
        </authorList>
    </citation>
    <scope>NUCLEOTIDE SEQUENCE [LARGE SCALE GENOMIC DNA]</scope>
</reference>
<dbReference type="eggNOG" id="KOG1348">
    <property type="taxonomic scope" value="Eukaryota"/>
</dbReference>
<evidence type="ECO:0000259" key="1">
    <source>
        <dbReference type="Pfam" id="PF20985"/>
    </source>
</evidence>
<name>A0A1U7WIT0_NICSY</name>
<dbReference type="InterPro" id="IPR046427">
    <property type="entry name" value="Legumain_prodom_sf"/>
</dbReference>
<protein>
    <submittedName>
        <fullName evidence="3">Vacuolar-processing enzyme-like</fullName>
    </submittedName>
</protein>
<dbReference type="STRING" id="4096.A0A1U7WIT0"/>
<accession>A0A1U7WIT0</accession>
<reference evidence="3" key="2">
    <citation type="submission" date="2025-08" db="UniProtKB">
        <authorList>
            <consortium name="RefSeq"/>
        </authorList>
    </citation>
    <scope>IDENTIFICATION</scope>
    <source>
        <tissue evidence="3">Leaf</tissue>
    </source>
</reference>
<proteinExistence type="predicted"/>
<dbReference type="Pfam" id="PF20985">
    <property type="entry name" value="Legum_prodom"/>
    <property type="match status" value="1"/>
</dbReference>